<evidence type="ECO:0000313" key="2">
    <source>
        <dbReference type="EMBL" id="PTE19829.1"/>
    </source>
</evidence>
<evidence type="ECO:0000313" key="3">
    <source>
        <dbReference type="Proteomes" id="UP000241010"/>
    </source>
</evidence>
<feature type="non-terminal residue" evidence="2">
    <location>
        <position position="58"/>
    </location>
</feature>
<protein>
    <submittedName>
        <fullName evidence="2">Two-component sensor histidine kinase</fullName>
    </submittedName>
</protein>
<keyword evidence="1" id="KW-0472">Membrane</keyword>
<dbReference type="Proteomes" id="UP000241010">
    <property type="component" value="Unassembled WGS sequence"/>
</dbReference>
<proteinExistence type="predicted"/>
<feature type="transmembrane region" description="Helical" evidence="1">
    <location>
        <begin position="12"/>
        <end position="33"/>
    </location>
</feature>
<reference evidence="2 3" key="1">
    <citation type="submission" date="2018-03" db="EMBL/GenBank/DDBJ databases">
        <title>Cereibacter changlensis.</title>
        <authorList>
            <person name="Meyer T.E."/>
            <person name="Miller S."/>
            <person name="Lodha T."/>
            <person name="Gandham S."/>
            <person name="Chintalapati S."/>
            <person name="Chintalapati V.R."/>
        </authorList>
    </citation>
    <scope>NUCLEOTIDE SEQUENCE [LARGE SCALE GENOMIC DNA]</scope>
    <source>
        <strain evidence="2 3">JA139</strain>
    </source>
</reference>
<dbReference type="Gene3D" id="1.20.5.1040">
    <property type="entry name" value="Sensor protein qsec"/>
    <property type="match status" value="1"/>
</dbReference>
<name>A0A2T4JPH4_9RHOB</name>
<dbReference type="AlphaFoldDB" id="A0A2T4JPH4"/>
<keyword evidence="2" id="KW-0418">Kinase</keyword>
<dbReference type="GO" id="GO:0016301">
    <property type="term" value="F:kinase activity"/>
    <property type="evidence" value="ECO:0007669"/>
    <property type="project" value="UniProtKB-KW"/>
</dbReference>
<keyword evidence="3" id="KW-1185">Reference proteome</keyword>
<accession>A0A2T4JPH4</accession>
<organism evidence="2 3">
    <name type="scientific">Cereibacter changlensis JA139</name>
    <dbReference type="NCBI Taxonomy" id="1188249"/>
    <lineage>
        <taxon>Bacteria</taxon>
        <taxon>Pseudomonadati</taxon>
        <taxon>Pseudomonadota</taxon>
        <taxon>Alphaproteobacteria</taxon>
        <taxon>Rhodobacterales</taxon>
        <taxon>Paracoccaceae</taxon>
        <taxon>Cereibacter</taxon>
    </lineage>
</organism>
<comment type="caution">
    <text evidence="2">The sequence shown here is derived from an EMBL/GenBank/DDBJ whole genome shotgun (WGS) entry which is preliminary data.</text>
</comment>
<gene>
    <name evidence="2" type="ORF">C5F48_20850</name>
</gene>
<keyword evidence="2" id="KW-0808">Transferase</keyword>
<sequence>MTPRSLRRDLALRLSVGLAVLWLLAMTAAGVILREEMDEAFDSALQQTAGRLLPLAVV</sequence>
<keyword evidence="1" id="KW-1133">Transmembrane helix</keyword>
<keyword evidence="1" id="KW-0812">Transmembrane</keyword>
<evidence type="ECO:0000256" key="1">
    <source>
        <dbReference type="SAM" id="Phobius"/>
    </source>
</evidence>
<dbReference type="EMBL" id="PZKG01000175">
    <property type="protein sequence ID" value="PTE19829.1"/>
    <property type="molecule type" value="Genomic_DNA"/>
</dbReference>